<dbReference type="EMBL" id="JAVFWL010000002">
    <property type="protein sequence ID" value="KAK6734051.1"/>
    <property type="molecule type" value="Genomic_DNA"/>
</dbReference>
<proteinExistence type="predicted"/>
<name>A0ABR1C9X8_NECAM</name>
<keyword evidence="2" id="KW-1185">Reference proteome</keyword>
<reference evidence="1 2" key="1">
    <citation type="submission" date="2023-08" db="EMBL/GenBank/DDBJ databases">
        <title>A Necator americanus chromosomal reference genome.</title>
        <authorList>
            <person name="Ilik V."/>
            <person name="Petrzelkova K.J."/>
            <person name="Pardy F."/>
            <person name="Fuh T."/>
            <person name="Niatou-Singa F.S."/>
            <person name="Gouil Q."/>
            <person name="Baker L."/>
            <person name="Ritchie M.E."/>
            <person name="Jex A.R."/>
            <person name="Gazzola D."/>
            <person name="Li H."/>
            <person name="Toshio Fujiwara R."/>
            <person name="Zhan B."/>
            <person name="Aroian R.V."/>
            <person name="Pafco B."/>
            <person name="Schwarz E.M."/>
        </authorList>
    </citation>
    <scope>NUCLEOTIDE SEQUENCE [LARGE SCALE GENOMIC DNA]</scope>
    <source>
        <strain evidence="1 2">Aroian</strain>
        <tissue evidence="1">Whole animal</tissue>
    </source>
</reference>
<organism evidence="1 2">
    <name type="scientific">Necator americanus</name>
    <name type="common">Human hookworm</name>
    <dbReference type="NCBI Taxonomy" id="51031"/>
    <lineage>
        <taxon>Eukaryota</taxon>
        <taxon>Metazoa</taxon>
        <taxon>Ecdysozoa</taxon>
        <taxon>Nematoda</taxon>
        <taxon>Chromadorea</taxon>
        <taxon>Rhabditida</taxon>
        <taxon>Rhabditina</taxon>
        <taxon>Rhabditomorpha</taxon>
        <taxon>Strongyloidea</taxon>
        <taxon>Ancylostomatidae</taxon>
        <taxon>Bunostominae</taxon>
        <taxon>Necator</taxon>
    </lineage>
</organism>
<accession>A0ABR1C9X8</accession>
<sequence length="200" mass="22714">MNKKDQCIAITNELSLYQDLCRCGTWWSAALTSLANEGDEALSEDKSLMALNFPGSDGGDNAETSSILNSLKRIFAEALHVGFSLLAHNVQKIVFNEDSKEKKILHKSWNEEMTVCIKEGIKVYREHQRHITVTLHEQKLRKILKVLPCVRQDCKEIIHRTKLASIRACENEVVKVLPTTTRTSSFEKVQLWSGLKMDKS</sequence>
<protein>
    <submittedName>
        <fullName evidence="1">Uncharacterized protein</fullName>
    </submittedName>
</protein>
<evidence type="ECO:0000313" key="2">
    <source>
        <dbReference type="Proteomes" id="UP001303046"/>
    </source>
</evidence>
<gene>
    <name evidence="1" type="primary">Necator_chrII.g5474</name>
    <name evidence="1" type="ORF">RB195_017681</name>
</gene>
<comment type="caution">
    <text evidence="1">The sequence shown here is derived from an EMBL/GenBank/DDBJ whole genome shotgun (WGS) entry which is preliminary data.</text>
</comment>
<dbReference type="Proteomes" id="UP001303046">
    <property type="component" value="Unassembled WGS sequence"/>
</dbReference>
<evidence type="ECO:0000313" key="1">
    <source>
        <dbReference type="EMBL" id="KAK6734051.1"/>
    </source>
</evidence>